<gene>
    <name evidence="3" type="ORF">BLA29_013003</name>
</gene>
<proteinExistence type="predicted"/>
<dbReference type="EMBL" id="MUJZ01031145">
    <property type="protein sequence ID" value="OTF77746.1"/>
    <property type="molecule type" value="Genomic_DNA"/>
</dbReference>
<feature type="compositionally biased region" description="Basic residues" evidence="1">
    <location>
        <begin position="44"/>
        <end position="53"/>
    </location>
</feature>
<feature type="signal peptide" evidence="2">
    <location>
        <begin position="1"/>
        <end position="27"/>
    </location>
</feature>
<keyword evidence="2" id="KW-0732">Signal</keyword>
<accession>A0A1Y3BDS4</accession>
<evidence type="ECO:0000256" key="1">
    <source>
        <dbReference type="SAM" id="MobiDB-lite"/>
    </source>
</evidence>
<feature type="compositionally biased region" description="Low complexity" evidence="1">
    <location>
        <begin position="29"/>
        <end position="43"/>
    </location>
</feature>
<name>A0A1Y3BDS4_EURMA</name>
<dbReference type="Proteomes" id="UP000194236">
    <property type="component" value="Unassembled WGS sequence"/>
</dbReference>
<reference evidence="3 4" key="1">
    <citation type="submission" date="2017-03" db="EMBL/GenBank/DDBJ databases">
        <title>Genome Survey of Euroglyphus maynei.</title>
        <authorList>
            <person name="Arlian L.G."/>
            <person name="Morgan M.S."/>
            <person name="Rider S.D."/>
        </authorList>
    </citation>
    <scope>NUCLEOTIDE SEQUENCE [LARGE SCALE GENOMIC DNA]</scope>
    <source>
        <strain evidence="3">Arlian Lab</strain>
        <tissue evidence="3">Whole body</tissue>
    </source>
</reference>
<feature type="chain" id="PRO_5011000164" evidence="2">
    <location>
        <begin position="28"/>
        <end position="95"/>
    </location>
</feature>
<evidence type="ECO:0000313" key="4">
    <source>
        <dbReference type="Proteomes" id="UP000194236"/>
    </source>
</evidence>
<feature type="region of interest" description="Disordered" evidence="1">
    <location>
        <begin position="27"/>
        <end position="57"/>
    </location>
</feature>
<dbReference type="AlphaFoldDB" id="A0A1Y3BDS4"/>
<evidence type="ECO:0000256" key="2">
    <source>
        <dbReference type="SAM" id="SignalP"/>
    </source>
</evidence>
<organism evidence="3 4">
    <name type="scientific">Euroglyphus maynei</name>
    <name type="common">Mayne's house dust mite</name>
    <dbReference type="NCBI Taxonomy" id="6958"/>
    <lineage>
        <taxon>Eukaryota</taxon>
        <taxon>Metazoa</taxon>
        <taxon>Ecdysozoa</taxon>
        <taxon>Arthropoda</taxon>
        <taxon>Chelicerata</taxon>
        <taxon>Arachnida</taxon>
        <taxon>Acari</taxon>
        <taxon>Acariformes</taxon>
        <taxon>Sarcoptiformes</taxon>
        <taxon>Astigmata</taxon>
        <taxon>Psoroptidia</taxon>
        <taxon>Analgoidea</taxon>
        <taxon>Pyroglyphidae</taxon>
        <taxon>Pyroglyphinae</taxon>
        <taxon>Euroglyphus</taxon>
    </lineage>
</organism>
<protein>
    <submittedName>
        <fullName evidence="3">Uncharacterized protein</fullName>
    </submittedName>
</protein>
<keyword evidence="4" id="KW-1185">Reference proteome</keyword>
<sequence>MYHFKYSLITLIVVIAIHNSAIQQTTALRSGARSSSSSSNGPRSRSRSNHQRHRDSQLCHLKEIDSCLDKIQTLTKGPNPSAIITTSDGLNKLCG</sequence>
<evidence type="ECO:0000313" key="3">
    <source>
        <dbReference type="EMBL" id="OTF77746.1"/>
    </source>
</evidence>
<comment type="caution">
    <text evidence="3">The sequence shown here is derived from an EMBL/GenBank/DDBJ whole genome shotgun (WGS) entry which is preliminary data.</text>
</comment>